<dbReference type="EMBL" id="AMZH03014888">
    <property type="protein sequence ID" value="RRT46884.1"/>
    <property type="molecule type" value="Genomic_DNA"/>
</dbReference>
<sequence>MPPQDQAPVKDADLEPMPMNLKERDRYVVNHDEGLTVVDFDGYVILAEKKSLYCQSWQEQWQGRKKGQRQWTIDDCYRKLQGMQQQGRKKGQQGGKAIGQRLTEGNGSVGRGRGSRLLRLPGLQGQMRAVATTRCGSWMRLRMRTTYDAGDGERSDADGGSG</sequence>
<evidence type="ECO:0000256" key="1">
    <source>
        <dbReference type="SAM" id="MobiDB-lite"/>
    </source>
</evidence>
<name>A0A426Y5A7_ENSVE</name>
<gene>
    <name evidence="2" type="ORF">B296_00019968</name>
</gene>
<dbReference type="AlphaFoldDB" id="A0A426Y5A7"/>
<accession>A0A426Y5A7</accession>
<feature type="region of interest" description="Disordered" evidence="1">
    <location>
        <begin position="83"/>
        <end position="116"/>
    </location>
</feature>
<comment type="caution">
    <text evidence="2">The sequence shown here is derived from an EMBL/GenBank/DDBJ whole genome shotgun (WGS) entry which is preliminary data.</text>
</comment>
<protein>
    <submittedName>
        <fullName evidence="2">Uncharacterized protein</fullName>
    </submittedName>
</protein>
<reference evidence="2 3" key="1">
    <citation type="journal article" date="2014" name="Agronomy (Basel)">
        <title>A Draft Genome Sequence for Ensete ventricosum, the Drought-Tolerant Tree Against Hunger.</title>
        <authorList>
            <person name="Harrison J."/>
            <person name="Moore K.A."/>
            <person name="Paszkiewicz K."/>
            <person name="Jones T."/>
            <person name="Grant M."/>
            <person name="Ambacheew D."/>
            <person name="Muzemil S."/>
            <person name="Studholme D.J."/>
        </authorList>
    </citation>
    <scope>NUCLEOTIDE SEQUENCE [LARGE SCALE GENOMIC DNA]</scope>
</reference>
<evidence type="ECO:0000313" key="2">
    <source>
        <dbReference type="EMBL" id="RRT46884.1"/>
    </source>
</evidence>
<proteinExistence type="predicted"/>
<dbReference type="Proteomes" id="UP000287651">
    <property type="component" value="Unassembled WGS sequence"/>
</dbReference>
<evidence type="ECO:0000313" key="3">
    <source>
        <dbReference type="Proteomes" id="UP000287651"/>
    </source>
</evidence>
<organism evidence="2 3">
    <name type="scientific">Ensete ventricosum</name>
    <name type="common">Abyssinian banana</name>
    <name type="synonym">Musa ensete</name>
    <dbReference type="NCBI Taxonomy" id="4639"/>
    <lineage>
        <taxon>Eukaryota</taxon>
        <taxon>Viridiplantae</taxon>
        <taxon>Streptophyta</taxon>
        <taxon>Embryophyta</taxon>
        <taxon>Tracheophyta</taxon>
        <taxon>Spermatophyta</taxon>
        <taxon>Magnoliopsida</taxon>
        <taxon>Liliopsida</taxon>
        <taxon>Zingiberales</taxon>
        <taxon>Musaceae</taxon>
        <taxon>Ensete</taxon>
    </lineage>
</organism>